<keyword evidence="5" id="KW-1185">Reference proteome</keyword>
<reference evidence="4 5" key="1">
    <citation type="submission" date="2012-05" db="EMBL/GenBank/DDBJ databases">
        <title>Finished chromosome of genome of Oscillatoria sp. PCC 7112.</title>
        <authorList>
            <consortium name="US DOE Joint Genome Institute"/>
            <person name="Gugger M."/>
            <person name="Coursin T."/>
            <person name="Rippka R."/>
            <person name="Tandeau De Marsac N."/>
            <person name="Huntemann M."/>
            <person name="Wei C.-L."/>
            <person name="Han J."/>
            <person name="Detter J.C."/>
            <person name="Han C."/>
            <person name="Tapia R."/>
            <person name="Davenport K."/>
            <person name="Daligault H."/>
            <person name="Erkkila T."/>
            <person name="Gu W."/>
            <person name="Munk A.C.C."/>
            <person name="Teshima H."/>
            <person name="Xu Y."/>
            <person name="Chain P."/>
            <person name="Chen A."/>
            <person name="Krypides N."/>
            <person name="Mavromatis K."/>
            <person name="Markowitz V."/>
            <person name="Szeto E."/>
            <person name="Ivanova N."/>
            <person name="Mikhailova N."/>
            <person name="Ovchinnikova G."/>
            <person name="Pagani I."/>
            <person name="Pati A."/>
            <person name="Goodwin L."/>
            <person name="Peters L."/>
            <person name="Pitluck S."/>
            <person name="Woyke T."/>
            <person name="Kerfeld C."/>
        </authorList>
    </citation>
    <scope>NUCLEOTIDE SEQUENCE [LARGE SCALE GENOMIC DNA]</scope>
    <source>
        <strain evidence="4 5">PCC 7112</strain>
    </source>
</reference>
<evidence type="ECO:0000313" key="5">
    <source>
        <dbReference type="Proteomes" id="UP000010478"/>
    </source>
</evidence>
<organism evidence="4 5">
    <name type="scientific">Phormidium nigroviride PCC 7112</name>
    <dbReference type="NCBI Taxonomy" id="179408"/>
    <lineage>
        <taxon>Bacteria</taxon>
        <taxon>Bacillati</taxon>
        <taxon>Cyanobacteriota</taxon>
        <taxon>Cyanophyceae</taxon>
        <taxon>Oscillatoriophycideae</taxon>
        <taxon>Oscillatoriales</taxon>
        <taxon>Oscillatoriaceae</taxon>
        <taxon>Phormidium</taxon>
    </lineage>
</organism>
<accession>K9VM79</accession>
<proteinExistence type="predicted"/>
<dbReference type="InterPro" id="IPR036388">
    <property type="entry name" value="WH-like_DNA-bd_sf"/>
</dbReference>
<evidence type="ECO:0000313" key="4">
    <source>
        <dbReference type="EMBL" id="AFZ08639.1"/>
    </source>
</evidence>
<dbReference type="Gene3D" id="1.10.10.10">
    <property type="entry name" value="Winged helix-like DNA-binding domain superfamily/Winged helix DNA-binding domain"/>
    <property type="match status" value="1"/>
</dbReference>
<dbReference type="Proteomes" id="UP000010478">
    <property type="component" value="Chromosome"/>
</dbReference>
<dbReference type="eggNOG" id="COG3587">
    <property type="taxonomic scope" value="Bacteria"/>
</dbReference>
<dbReference type="Gene3D" id="3.40.91.30">
    <property type="match status" value="1"/>
</dbReference>
<dbReference type="GO" id="GO:0015668">
    <property type="term" value="F:type III site-specific deoxyribonuclease activity"/>
    <property type="evidence" value="ECO:0007669"/>
    <property type="project" value="InterPro"/>
</dbReference>
<dbReference type="Pfam" id="PF04851">
    <property type="entry name" value="ResIII"/>
    <property type="match status" value="1"/>
</dbReference>
<dbReference type="HOGENOM" id="CLU_008785_0_0_3"/>
<dbReference type="eggNOG" id="COG2442">
    <property type="taxonomic scope" value="Bacteria"/>
</dbReference>
<name>K9VM79_9CYAN</name>
<dbReference type="PANTHER" id="PTHR34849">
    <property type="entry name" value="SSL5025 PROTEIN"/>
    <property type="match status" value="1"/>
</dbReference>
<feature type="domain" description="Type III restriction enzyme C-terminal endonuclease" evidence="3">
    <location>
        <begin position="884"/>
        <end position="961"/>
    </location>
</feature>
<dbReference type="NCBIfam" id="NF046055">
    <property type="entry name" value="restr_BPTD_3080"/>
    <property type="match status" value="1"/>
</dbReference>
<dbReference type="RefSeq" id="WP_015177882.1">
    <property type="nucleotide sequence ID" value="NC_019729.1"/>
</dbReference>
<dbReference type="InterPro" id="IPR027417">
    <property type="entry name" value="P-loop_NTPase"/>
</dbReference>
<feature type="domain" description="Helicase/UvrB N-terminal" evidence="2">
    <location>
        <begin position="142"/>
        <end position="357"/>
    </location>
</feature>
<evidence type="ECO:0000259" key="2">
    <source>
        <dbReference type="Pfam" id="PF04851"/>
    </source>
</evidence>
<sequence length="1092" mass="124632">MSQVVIENPIINSAFSEPKRHFRFDDDGITDEQVPSRRISHYFIPIAQPKKKSKQFQQLELNLGEWTQDRVEENKFINQVRDRVSLWRRGGYLYVTPTTKKLLEYWTNPDRERKLYFCQIEALETVIYITEVAKKCGDNWIENQLRQFNADANPLLFRMACKMATGSGKTVVISMLMAWHTLNKVANPQNNKFSDAFLVVTPGITVRDRLRVLQPNDTENYYKKLDLVPPELMPELDKAKIVITNYHAFKLRELNSAAKLTKDILTQGQKSAFTETPDQMVRRVCKDLGNKKNIIVINDEAHHCYRRRVGDDNIKLKGDDRKEAEKRNEEAHLWISGIEAVQSKIGVKMVYDLSATPFFLKGSGYPEGNLFPWVVSDFSLIDAIESGIVKIPRVPVSDDNVTGELPAYRSIWPLIRDDLPKKGRNTQDESKSSPEPKLPGLLEGALDSLYSNYKKAFELWEQDTEAQDRGRTPPVFIVVCNNTNVSKLVYDYIAGWDTGKKYPDSRPVLSPGKLPLFSNVQDGKWTARPNTILVDSEQLESGEAMSAEFKKIAAQEIEEFKAEYRERYPGKDPEKITPEELLREVLNTVGKPGKLGEQIRCVVSVSMLTEGWDASTVTHILGLRAFGTQLLCEQVVGRGLRRINYAVNKEGKYEPEYAEVYGIPFAFIPCAGSNKTPKRGALPTRVRALPERSECEITFPRLTGYRYDITRGKLTANFTDVSQYVLSTADLPTVTVNAPIVGQSSIHTLDELKSHREQEVAFLLAKMTLEKYFRGDGSQKQEKTTQHFFDADVQAWLFPEVLQITKQWLRECVSYKDHTYPQLLMLTEFAHDATDRIYQAIAAGESHKSLKPILRPYDTFGSTRYVDFDTARLVYTTDYNKCHVSHVVLDSNWEAKMVESLEQMNEVVCYVKNQNLGFAIPYTLNGEQKNYLPDFIVRINDGQEDLLNLILEVSGEARKDKAAKVATARTLWIPAVKNHGGLGRWDFLEITDPWDAQKSIRMYLSKQTAETDTNRSTIQKTPGVCGGNARIRNTRIPVWTIISFYKLGASDDEILRNYPGLTPEDLKVVLSYYEQHQYEIDRVILAQDDDDS</sequence>
<dbReference type="PATRIC" id="fig|179408.3.peg.5371"/>
<dbReference type="GO" id="GO:0005524">
    <property type="term" value="F:ATP binding"/>
    <property type="evidence" value="ECO:0007669"/>
    <property type="project" value="InterPro"/>
</dbReference>
<protein>
    <submittedName>
        <fullName evidence="4">Uncharacterized protein</fullName>
    </submittedName>
</protein>
<dbReference type="SUPFAM" id="SSF46689">
    <property type="entry name" value="Homeodomain-like"/>
    <property type="match status" value="1"/>
</dbReference>
<dbReference type="Pfam" id="PF04255">
    <property type="entry name" value="DUF433"/>
    <property type="match status" value="1"/>
</dbReference>
<dbReference type="GO" id="GO:0003677">
    <property type="term" value="F:DNA binding"/>
    <property type="evidence" value="ECO:0007669"/>
    <property type="project" value="InterPro"/>
</dbReference>
<dbReference type="InterPro" id="IPR009057">
    <property type="entry name" value="Homeodomain-like_sf"/>
</dbReference>
<dbReference type="SUPFAM" id="SSF52540">
    <property type="entry name" value="P-loop containing nucleoside triphosphate hydrolases"/>
    <property type="match status" value="2"/>
</dbReference>
<dbReference type="STRING" id="179408.Osc7112_4328"/>
<dbReference type="InterPro" id="IPR007367">
    <property type="entry name" value="DUF433"/>
</dbReference>
<dbReference type="PANTHER" id="PTHR34849:SF4">
    <property type="entry name" value="SLR1209 PROTEIN"/>
    <property type="match status" value="1"/>
</dbReference>
<dbReference type="InterPro" id="IPR045572">
    <property type="entry name" value="RE_endonuc_C"/>
</dbReference>
<evidence type="ECO:0000259" key="3">
    <source>
        <dbReference type="Pfam" id="PF19778"/>
    </source>
</evidence>
<dbReference type="Gene3D" id="3.40.50.300">
    <property type="entry name" value="P-loop containing nucleotide triphosphate hydrolases"/>
    <property type="match status" value="2"/>
</dbReference>
<feature type="compositionally biased region" description="Basic and acidic residues" evidence="1">
    <location>
        <begin position="419"/>
        <end position="434"/>
    </location>
</feature>
<dbReference type="Pfam" id="PF19778">
    <property type="entry name" value="RE_endonuc"/>
    <property type="match status" value="1"/>
</dbReference>
<feature type="region of interest" description="Disordered" evidence="1">
    <location>
        <begin position="419"/>
        <end position="439"/>
    </location>
</feature>
<gene>
    <name evidence="4" type="ORF">Osc7112_4328</name>
</gene>
<dbReference type="InterPro" id="IPR006935">
    <property type="entry name" value="Helicase/UvrB_N"/>
</dbReference>
<dbReference type="REBASE" id="57972">
    <property type="entry name" value="Oni7112ORF4330P"/>
</dbReference>
<dbReference type="KEGG" id="oni:Osc7112_4328"/>
<dbReference type="EMBL" id="CP003614">
    <property type="protein sequence ID" value="AFZ08639.1"/>
    <property type="molecule type" value="Genomic_DNA"/>
</dbReference>
<dbReference type="AlphaFoldDB" id="K9VM79"/>
<evidence type="ECO:0000256" key="1">
    <source>
        <dbReference type="SAM" id="MobiDB-lite"/>
    </source>
</evidence>